<gene>
    <name evidence="2" type="ORF">SAMN02745165_01365</name>
</gene>
<proteinExistence type="predicted"/>
<sequence length="125" mass="14673">MNLKGIGFCLLFSCLLGAQITEAEDPLQDQRQFQEQLQEYQQSRMPKEDAIYGWQLMSEEERAQYREQLQLLKTEKEKERYRYLHRENMRSRVEEQGESEGYRRRPGSREGIAPGRPSGAGSGKQ</sequence>
<name>A0A1M6FPV8_MALRU</name>
<evidence type="ECO:0000313" key="3">
    <source>
        <dbReference type="Proteomes" id="UP000184171"/>
    </source>
</evidence>
<reference evidence="2 3" key="1">
    <citation type="submission" date="2016-11" db="EMBL/GenBank/DDBJ databases">
        <authorList>
            <person name="Jaros S."/>
            <person name="Januszkiewicz K."/>
            <person name="Wedrychowicz H."/>
        </authorList>
    </citation>
    <scope>NUCLEOTIDE SEQUENCE [LARGE SCALE GENOMIC DNA]</scope>
    <source>
        <strain evidence="2 3">DSM 5091</strain>
    </source>
</reference>
<dbReference type="Proteomes" id="UP000184171">
    <property type="component" value="Unassembled WGS sequence"/>
</dbReference>
<feature type="region of interest" description="Disordered" evidence="1">
    <location>
        <begin position="83"/>
        <end position="125"/>
    </location>
</feature>
<dbReference type="OrthoDB" id="8140134at2"/>
<keyword evidence="3" id="KW-1185">Reference proteome</keyword>
<feature type="compositionally biased region" description="Basic and acidic residues" evidence="1">
    <location>
        <begin position="83"/>
        <end position="103"/>
    </location>
</feature>
<dbReference type="EMBL" id="FQZT01000003">
    <property type="protein sequence ID" value="SHI99703.1"/>
    <property type="molecule type" value="Genomic_DNA"/>
</dbReference>
<dbReference type="RefSeq" id="WP_072907063.1">
    <property type="nucleotide sequence ID" value="NZ_FQZT01000003.1"/>
</dbReference>
<protein>
    <submittedName>
        <fullName evidence="2">Uncharacterized protein</fullName>
    </submittedName>
</protein>
<evidence type="ECO:0000256" key="1">
    <source>
        <dbReference type="SAM" id="MobiDB-lite"/>
    </source>
</evidence>
<accession>A0A1M6FPV8</accession>
<evidence type="ECO:0000313" key="2">
    <source>
        <dbReference type="EMBL" id="SHI99703.1"/>
    </source>
</evidence>
<organism evidence="2 3">
    <name type="scientific">Malonomonas rubra DSM 5091</name>
    <dbReference type="NCBI Taxonomy" id="1122189"/>
    <lineage>
        <taxon>Bacteria</taxon>
        <taxon>Pseudomonadati</taxon>
        <taxon>Thermodesulfobacteriota</taxon>
        <taxon>Desulfuromonadia</taxon>
        <taxon>Desulfuromonadales</taxon>
        <taxon>Geopsychrobacteraceae</taxon>
        <taxon>Malonomonas</taxon>
    </lineage>
</organism>
<dbReference type="AlphaFoldDB" id="A0A1M6FPV8"/>